<evidence type="ECO:0000256" key="5">
    <source>
        <dbReference type="ARBA" id="ARBA00023242"/>
    </source>
</evidence>
<evidence type="ECO:0000313" key="9">
    <source>
        <dbReference type="Proteomes" id="UP000332933"/>
    </source>
</evidence>
<protein>
    <submittedName>
        <fullName evidence="8">Aste57867_22161 protein</fullName>
    </submittedName>
</protein>
<dbReference type="GO" id="GO:0010387">
    <property type="term" value="P:COP9 signalosome assembly"/>
    <property type="evidence" value="ECO:0007669"/>
    <property type="project" value="InterPro"/>
</dbReference>
<sequence length="218" mass="24111">MAAYENPSNHLARLEQSVHDMFLDQPLNVEELVRVCEELELFTWSTNVAPMSPDYYAIFLAGLLALRELDRARHLWRRLPVKNVGGLPEIWAVGQALWKREVGQAYRAIAAIEALSLGPEVQAVVAVLKTSIGAYNVSLLGRAYSSVPVAVVSQALGLSPDDTLQFCASQQWPVTGDFAFPTKVSAPSRHAESAAELEQLQKLSSYILHLEQRTTLKI</sequence>
<dbReference type="Proteomes" id="UP000332933">
    <property type="component" value="Unassembled WGS sequence"/>
</dbReference>
<evidence type="ECO:0000256" key="1">
    <source>
        <dbReference type="ARBA" id="ARBA00004123"/>
    </source>
</evidence>
<evidence type="ECO:0000259" key="6">
    <source>
        <dbReference type="Pfam" id="PF10075"/>
    </source>
</evidence>
<reference evidence="8 9" key="1">
    <citation type="submission" date="2019-03" db="EMBL/GenBank/DDBJ databases">
        <authorList>
            <person name="Gaulin E."/>
            <person name="Dumas B."/>
        </authorList>
    </citation>
    <scope>NUCLEOTIDE SEQUENCE [LARGE SCALE GENOMIC DNA]</scope>
    <source>
        <strain evidence="8">CBS 568.67</strain>
    </source>
</reference>
<dbReference type="GO" id="GO:0000338">
    <property type="term" value="P:protein deneddylation"/>
    <property type="evidence" value="ECO:0007669"/>
    <property type="project" value="InterPro"/>
</dbReference>
<evidence type="ECO:0000313" key="7">
    <source>
        <dbReference type="EMBL" id="KAF0686007.1"/>
    </source>
</evidence>
<evidence type="ECO:0000256" key="3">
    <source>
        <dbReference type="ARBA" id="ARBA00022490"/>
    </source>
</evidence>
<gene>
    <name evidence="8" type="primary">Aste57867_22161</name>
    <name evidence="7" type="ORF">As57867_022092</name>
    <name evidence="8" type="ORF">ASTE57867_22161</name>
</gene>
<dbReference type="InterPro" id="IPR033205">
    <property type="entry name" value="COP9_CSN8"/>
</dbReference>
<dbReference type="OrthoDB" id="5351233at2759"/>
<dbReference type="EMBL" id="CAADRA010007045">
    <property type="protein sequence ID" value="VFT98828.1"/>
    <property type="molecule type" value="Genomic_DNA"/>
</dbReference>
<organism evidence="8 9">
    <name type="scientific">Aphanomyces stellatus</name>
    <dbReference type="NCBI Taxonomy" id="120398"/>
    <lineage>
        <taxon>Eukaryota</taxon>
        <taxon>Sar</taxon>
        <taxon>Stramenopiles</taxon>
        <taxon>Oomycota</taxon>
        <taxon>Saprolegniomycetes</taxon>
        <taxon>Saprolegniales</taxon>
        <taxon>Verrucalvaceae</taxon>
        <taxon>Aphanomyces</taxon>
    </lineage>
</organism>
<dbReference type="EMBL" id="VJMH01007019">
    <property type="protein sequence ID" value="KAF0686007.1"/>
    <property type="molecule type" value="Genomic_DNA"/>
</dbReference>
<reference evidence="7" key="2">
    <citation type="submission" date="2019-06" db="EMBL/GenBank/DDBJ databases">
        <title>Genomics analysis of Aphanomyces spp. identifies a new class of oomycete effector associated with host adaptation.</title>
        <authorList>
            <person name="Gaulin E."/>
        </authorList>
    </citation>
    <scope>NUCLEOTIDE SEQUENCE</scope>
    <source>
        <strain evidence="7">CBS 578.67</strain>
    </source>
</reference>
<dbReference type="GO" id="GO:0005737">
    <property type="term" value="C:cytoplasm"/>
    <property type="evidence" value="ECO:0007669"/>
    <property type="project" value="UniProtKB-SubCell"/>
</dbReference>
<evidence type="ECO:0000256" key="4">
    <source>
        <dbReference type="ARBA" id="ARBA00022790"/>
    </source>
</evidence>
<evidence type="ECO:0000313" key="8">
    <source>
        <dbReference type="EMBL" id="VFT98828.1"/>
    </source>
</evidence>
<evidence type="ECO:0000256" key="2">
    <source>
        <dbReference type="ARBA" id="ARBA00004496"/>
    </source>
</evidence>
<dbReference type="Pfam" id="PF10075">
    <property type="entry name" value="CSN8_PSD8_EIF3K"/>
    <property type="match status" value="1"/>
</dbReference>
<dbReference type="GO" id="GO:0008180">
    <property type="term" value="C:COP9 signalosome"/>
    <property type="evidence" value="ECO:0007669"/>
    <property type="project" value="UniProtKB-KW"/>
</dbReference>
<dbReference type="PANTHER" id="PTHR13339:SF0">
    <property type="entry name" value="COP9 SIGNALOSOME COMPLEX SUBUNIT 8"/>
    <property type="match status" value="1"/>
</dbReference>
<dbReference type="PANTHER" id="PTHR13339">
    <property type="entry name" value="COP9 SIGNALOSOME COMPLEX SUBUNIT 8"/>
    <property type="match status" value="1"/>
</dbReference>
<accession>A0A485LJN2</accession>
<feature type="domain" description="CSN8/PSMD8/EIF3K" evidence="6">
    <location>
        <begin position="52"/>
        <end position="177"/>
    </location>
</feature>
<dbReference type="AlphaFoldDB" id="A0A485LJN2"/>
<keyword evidence="3" id="KW-0963">Cytoplasm</keyword>
<keyword evidence="9" id="KW-1185">Reference proteome</keyword>
<comment type="subcellular location">
    <subcellularLocation>
        <location evidence="2">Cytoplasm</location>
    </subcellularLocation>
    <subcellularLocation>
        <location evidence="1">Nucleus</location>
    </subcellularLocation>
</comment>
<name>A0A485LJN2_9STRA</name>
<dbReference type="InterPro" id="IPR033464">
    <property type="entry name" value="CSN8_PSD8_EIF3K"/>
</dbReference>
<proteinExistence type="predicted"/>
<keyword evidence="5" id="KW-0539">Nucleus</keyword>
<keyword evidence="4" id="KW-0736">Signalosome</keyword>